<protein>
    <submittedName>
        <fullName evidence="2">Uncharacterized protein</fullName>
    </submittedName>
</protein>
<comment type="caution">
    <text evidence="2">The sequence shown here is derived from an EMBL/GenBank/DDBJ whole genome shotgun (WGS) entry which is preliminary data.</text>
</comment>
<sequence length="141" mass="15491">MDSIYLIIYVQIYFVLSKETKIHLGSFIVCNLVADIINTTQGAILCPPSSPELTAAIALLNQKYAKWTPELLQQLWTLASPENLPPLIHFTSSSVALLPSDATPPDLKIAKQKRATLDPDFPKRPQCGNPNTNEPPSPPTL</sequence>
<evidence type="ECO:0000313" key="2">
    <source>
        <dbReference type="EMBL" id="KAJ2932099.1"/>
    </source>
</evidence>
<feature type="region of interest" description="Disordered" evidence="1">
    <location>
        <begin position="115"/>
        <end position="141"/>
    </location>
</feature>
<dbReference type="EMBL" id="JANBPK010000781">
    <property type="protein sequence ID" value="KAJ2932099.1"/>
    <property type="molecule type" value="Genomic_DNA"/>
</dbReference>
<evidence type="ECO:0000313" key="3">
    <source>
        <dbReference type="Proteomes" id="UP001140091"/>
    </source>
</evidence>
<organism evidence="2 3">
    <name type="scientific">Candolleomyces eurysporus</name>
    <dbReference type="NCBI Taxonomy" id="2828524"/>
    <lineage>
        <taxon>Eukaryota</taxon>
        <taxon>Fungi</taxon>
        <taxon>Dikarya</taxon>
        <taxon>Basidiomycota</taxon>
        <taxon>Agaricomycotina</taxon>
        <taxon>Agaricomycetes</taxon>
        <taxon>Agaricomycetidae</taxon>
        <taxon>Agaricales</taxon>
        <taxon>Agaricineae</taxon>
        <taxon>Psathyrellaceae</taxon>
        <taxon>Candolleomyces</taxon>
    </lineage>
</organism>
<dbReference type="Proteomes" id="UP001140091">
    <property type="component" value="Unassembled WGS sequence"/>
</dbReference>
<feature type="non-terminal residue" evidence="2">
    <location>
        <position position="141"/>
    </location>
</feature>
<gene>
    <name evidence="2" type="ORF">H1R20_g4986</name>
</gene>
<name>A0A9W8JFX6_9AGAR</name>
<proteinExistence type="predicted"/>
<reference evidence="2" key="1">
    <citation type="submission" date="2022-06" db="EMBL/GenBank/DDBJ databases">
        <title>Genome Sequence of Candolleomyces eurysporus.</title>
        <authorList>
            <person name="Buettner E."/>
        </authorList>
    </citation>
    <scope>NUCLEOTIDE SEQUENCE</scope>
    <source>
        <strain evidence="2">VTCC 930004</strain>
    </source>
</reference>
<evidence type="ECO:0000256" key="1">
    <source>
        <dbReference type="SAM" id="MobiDB-lite"/>
    </source>
</evidence>
<dbReference type="AlphaFoldDB" id="A0A9W8JFX6"/>
<keyword evidence="3" id="KW-1185">Reference proteome</keyword>
<accession>A0A9W8JFX6</accession>